<dbReference type="EMBL" id="CACVAW010000022">
    <property type="protein sequence ID" value="CAA6806342.1"/>
    <property type="molecule type" value="Genomic_DNA"/>
</dbReference>
<accession>A0A6S6S909</accession>
<protein>
    <submittedName>
        <fullName evidence="1">Uncharacterized protein</fullName>
    </submittedName>
</protein>
<proteinExistence type="predicted"/>
<reference evidence="1" key="1">
    <citation type="submission" date="2020-01" db="EMBL/GenBank/DDBJ databases">
        <authorList>
            <person name="Meier V. D."/>
            <person name="Meier V D."/>
        </authorList>
    </citation>
    <scope>NUCLEOTIDE SEQUENCE</scope>
    <source>
        <strain evidence="1">HLG_WM_MAG_12</strain>
    </source>
</reference>
<gene>
    <name evidence="1" type="ORF">HELGO_WM13572</name>
</gene>
<dbReference type="AlphaFoldDB" id="A0A6S6S909"/>
<organism evidence="1">
    <name type="scientific">uncultured Campylobacterales bacterium</name>
    <dbReference type="NCBI Taxonomy" id="352960"/>
    <lineage>
        <taxon>Bacteria</taxon>
        <taxon>Pseudomonadati</taxon>
        <taxon>Campylobacterota</taxon>
        <taxon>Epsilonproteobacteria</taxon>
        <taxon>Campylobacterales</taxon>
        <taxon>environmental samples</taxon>
    </lineage>
</organism>
<name>A0A6S6S909_9BACT</name>
<evidence type="ECO:0000313" key="1">
    <source>
        <dbReference type="EMBL" id="CAA6806342.1"/>
    </source>
</evidence>
<sequence>MRVNNLLGKDRKKQIWVNPTRGFLGDAIEFLADKIGKSVGYQTAIAKDVDRNIKANQGLNIFTHSQANDIVALAAKNNQNGHTYTSFGALMLNSTLHNYFDTTKKVEIFKDPGDSVSYPINIFKPWNWGSHGTKNFEEMGVNYFKQEVTYLKGLKCNRAISSQGWREKVMNYGSKDYFINCAYYTKAGYKRLITVSYTYQASLSEQVNVRMQKDKNYKGKFKDVKDVEMDLKLRMKRFFKNLILTDIDIPRMKKEGLYHQDKDYTISQY</sequence>